<accession>A0A8X6IBI3</accession>
<evidence type="ECO:0000313" key="2">
    <source>
        <dbReference type="Proteomes" id="UP000887116"/>
    </source>
</evidence>
<dbReference type="Proteomes" id="UP000887116">
    <property type="component" value="Unassembled WGS sequence"/>
</dbReference>
<evidence type="ECO:0000313" key="1">
    <source>
        <dbReference type="EMBL" id="GFQ91292.1"/>
    </source>
</evidence>
<dbReference type="AlphaFoldDB" id="A0A8X6IBI3"/>
<proteinExistence type="predicted"/>
<name>A0A8X6IBI3_TRICU</name>
<reference evidence="1" key="1">
    <citation type="submission" date="2020-07" db="EMBL/GenBank/DDBJ databases">
        <title>Multicomponent nature underlies the extraordinary mechanical properties of spider dragline silk.</title>
        <authorList>
            <person name="Kono N."/>
            <person name="Nakamura H."/>
            <person name="Mori M."/>
            <person name="Yoshida Y."/>
            <person name="Ohtoshi R."/>
            <person name="Malay A.D."/>
            <person name="Moran D.A.P."/>
            <person name="Tomita M."/>
            <person name="Numata K."/>
            <person name="Arakawa K."/>
        </authorList>
    </citation>
    <scope>NUCLEOTIDE SEQUENCE</scope>
</reference>
<organism evidence="1 2">
    <name type="scientific">Trichonephila clavata</name>
    <name type="common">Joro spider</name>
    <name type="synonym">Nephila clavata</name>
    <dbReference type="NCBI Taxonomy" id="2740835"/>
    <lineage>
        <taxon>Eukaryota</taxon>
        <taxon>Metazoa</taxon>
        <taxon>Ecdysozoa</taxon>
        <taxon>Arthropoda</taxon>
        <taxon>Chelicerata</taxon>
        <taxon>Arachnida</taxon>
        <taxon>Araneae</taxon>
        <taxon>Araneomorphae</taxon>
        <taxon>Entelegynae</taxon>
        <taxon>Araneoidea</taxon>
        <taxon>Nephilidae</taxon>
        <taxon>Trichonephila</taxon>
    </lineage>
</organism>
<dbReference type="EMBL" id="BMAO01013842">
    <property type="protein sequence ID" value="GFQ91292.1"/>
    <property type="molecule type" value="Genomic_DNA"/>
</dbReference>
<keyword evidence="2" id="KW-1185">Reference proteome</keyword>
<gene>
    <name evidence="1" type="ORF">TNCT_307451</name>
</gene>
<sequence>MHFLTSEFSGCFNKNSCKSILCCVHAISACCWNEIQDGGLVEVPKINATGNGFHYLSHTLPSSASSAEGSNSCL</sequence>
<comment type="caution">
    <text evidence="1">The sequence shown here is derived from an EMBL/GenBank/DDBJ whole genome shotgun (WGS) entry which is preliminary data.</text>
</comment>
<protein>
    <submittedName>
        <fullName evidence="1">Uncharacterized protein</fullName>
    </submittedName>
</protein>